<proteinExistence type="predicted"/>
<name>A0A0F9I475_9ZZZZ</name>
<gene>
    <name evidence="2" type="ORF">LCGC14_1706060</name>
</gene>
<evidence type="ECO:0000313" key="2">
    <source>
        <dbReference type="EMBL" id="KKM14444.1"/>
    </source>
</evidence>
<feature type="domain" description="Helix-turn-helix type 11" evidence="1">
    <location>
        <begin position="18"/>
        <end position="65"/>
    </location>
</feature>
<reference evidence="2" key="1">
    <citation type="journal article" date="2015" name="Nature">
        <title>Complex archaea that bridge the gap between prokaryotes and eukaryotes.</title>
        <authorList>
            <person name="Spang A."/>
            <person name="Saw J.H."/>
            <person name="Jorgensen S.L."/>
            <person name="Zaremba-Niedzwiedzka K."/>
            <person name="Martijn J."/>
            <person name="Lind A.E."/>
            <person name="van Eijk R."/>
            <person name="Schleper C."/>
            <person name="Guy L."/>
            <person name="Ettema T.J."/>
        </authorList>
    </citation>
    <scope>NUCLEOTIDE SEQUENCE</scope>
</reference>
<dbReference type="Gene3D" id="1.10.10.10">
    <property type="entry name" value="Winged helix-like DNA-binding domain superfamily/Winged helix DNA-binding domain"/>
    <property type="match status" value="1"/>
</dbReference>
<dbReference type="AlphaFoldDB" id="A0A0F9I475"/>
<dbReference type="Pfam" id="PF08279">
    <property type="entry name" value="HTH_11"/>
    <property type="match status" value="1"/>
</dbReference>
<protein>
    <recommendedName>
        <fullName evidence="1">Helix-turn-helix type 11 domain-containing protein</fullName>
    </recommendedName>
</protein>
<dbReference type="InterPro" id="IPR011991">
    <property type="entry name" value="ArsR-like_HTH"/>
</dbReference>
<organism evidence="2">
    <name type="scientific">marine sediment metagenome</name>
    <dbReference type="NCBI Taxonomy" id="412755"/>
    <lineage>
        <taxon>unclassified sequences</taxon>
        <taxon>metagenomes</taxon>
        <taxon>ecological metagenomes</taxon>
    </lineage>
</organism>
<accession>A0A0F9I475</accession>
<dbReference type="CDD" id="cd00090">
    <property type="entry name" value="HTH_ARSR"/>
    <property type="match status" value="1"/>
</dbReference>
<dbReference type="SUPFAM" id="SSF46785">
    <property type="entry name" value="Winged helix' DNA-binding domain"/>
    <property type="match status" value="1"/>
</dbReference>
<sequence>MHVCTIQTKKMSDSKTKIKILEFLKKKVPMDYNINEIAGKIKIHRNTARKYIKKLVAEGSIIVSRTMGKMNLYTIAKGLEENDKD</sequence>
<dbReference type="EMBL" id="LAZR01015143">
    <property type="protein sequence ID" value="KKM14444.1"/>
    <property type="molecule type" value="Genomic_DNA"/>
</dbReference>
<dbReference type="InterPro" id="IPR036390">
    <property type="entry name" value="WH_DNA-bd_sf"/>
</dbReference>
<evidence type="ECO:0000259" key="1">
    <source>
        <dbReference type="Pfam" id="PF08279"/>
    </source>
</evidence>
<comment type="caution">
    <text evidence="2">The sequence shown here is derived from an EMBL/GenBank/DDBJ whole genome shotgun (WGS) entry which is preliminary data.</text>
</comment>
<dbReference type="InterPro" id="IPR013196">
    <property type="entry name" value="HTH_11"/>
</dbReference>
<dbReference type="InterPro" id="IPR036388">
    <property type="entry name" value="WH-like_DNA-bd_sf"/>
</dbReference>